<gene>
    <name evidence="1" type="primary">pspB</name>
    <name evidence="1" type="ORF">GAK35_03776</name>
</gene>
<evidence type="ECO:0000313" key="2">
    <source>
        <dbReference type="Proteomes" id="UP000462435"/>
    </source>
</evidence>
<reference evidence="2" key="1">
    <citation type="journal article" date="2020" name="MBio">
        <title>Horizontal gene transfer to a defensive symbiont with a reduced genome amongst a multipartite beetle microbiome.</title>
        <authorList>
            <person name="Waterworth S.C."/>
            <person name="Florez L.V."/>
            <person name="Rees E.R."/>
            <person name="Hertweck C."/>
            <person name="Kaltenpoth M."/>
            <person name="Kwan J.C."/>
        </authorList>
    </citation>
    <scope>NUCLEOTIDE SEQUENCE [LARGE SCALE GENOMIC DNA]</scope>
</reference>
<protein>
    <submittedName>
        <fullName evidence="1">Putative phosphoserine phosphatase 2</fullName>
    </submittedName>
</protein>
<dbReference type="Gene3D" id="3.40.50.1240">
    <property type="entry name" value="Phosphoglycerate mutase-like"/>
    <property type="match status" value="1"/>
</dbReference>
<dbReference type="Proteomes" id="UP000462435">
    <property type="component" value="Unassembled WGS sequence"/>
</dbReference>
<dbReference type="AlphaFoldDB" id="A0A7V8JSW4"/>
<dbReference type="Pfam" id="PF00300">
    <property type="entry name" value="His_Phos_1"/>
    <property type="match status" value="1"/>
</dbReference>
<dbReference type="GO" id="GO:0005737">
    <property type="term" value="C:cytoplasm"/>
    <property type="evidence" value="ECO:0007669"/>
    <property type="project" value="TreeGrafter"/>
</dbReference>
<dbReference type="InterPro" id="IPR029033">
    <property type="entry name" value="His_PPase_superfam"/>
</dbReference>
<dbReference type="CDD" id="cd07067">
    <property type="entry name" value="HP_PGM_like"/>
    <property type="match status" value="1"/>
</dbReference>
<dbReference type="EMBL" id="WNDX01000163">
    <property type="protein sequence ID" value="KAF1038549.1"/>
    <property type="molecule type" value="Genomic_DNA"/>
</dbReference>
<dbReference type="SMART" id="SM00855">
    <property type="entry name" value="PGAM"/>
    <property type="match status" value="1"/>
</dbReference>
<dbReference type="InterPro" id="IPR050275">
    <property type="entry name" value="PGM_Phosphatase"/>
</dbReference>
<evidence type="ECO:0000313" key="1">
    <source>
        <dbReference type="EMBL" id="KAF1038549.1"/>
    </source>
</evidence>
<dbReference type="SUPFAM" id="SSF53254">
    <property type="entry name" value="Phosphoglycerate mutase-like"/>
    <property type="match status" value="1"/>
</dbReference>
<dbReference type="InterPro" id="IPR013078">
    <property type="entry name" value="His_Pase_superF_clade-1"/>
</dbReference>
<comment type="caution">
    <text evidence="1">The sequence shown here is derived from an EMBL/GenBank/DDBJ whole genome shotgun (WGS) entry which is preliminary data.</text>
</comment>
<dbReference type="PANTHER" id="PTHR48100">
    <property type="entry name" value="BROAD-SPECIFICITY PHOSPHATASE YOR283W-RELATED"/>
    <property type="match status" value="1"/>
</dbReference>
<proteinExistence type="predicted"/>
<dbReference type="PANTHER" id="PTHR48100:SF1">
    <property type="entry name" value="HISTIDINE PHOSPHATASE FAMILY PROTEIN-RELATED"/>
    <property type="match status" value="1"/>
</dbReference>
<sequence>MKLHLVRHPQPILDKSYCYGSSDVAVAADTLALCCERVAEQLPRGVAIYSSPLQRCADLALALAQTLGVDRIALDSGLQEMHFGSWELRAWDEIPWADVEAWNRDLLQHAPGGGETLPQVAQRMWEVFDDLRRSGDDEGIVVCHGGSIRMLRACAAWQAEHGADAAPDAQALDAISLRAAADRRDIAFGEVIQLEIVAVAPLAA</sequence>
<organism evidence="1 2">
    <name type="scientific">Herbaspirillum frisingense</name>
    <dbReference type="NCBI Taxonomy" id="92645"/>
    <lineage>
        <taxon>Bacteria</taxon>
        <taxon>Pseudomonadati</taxon>
        <taxon>Pseudomonadota</taxon>
        <taxon>Betaproteobacteria</taxon>
        <taxon>Burkholderiales</taxon>
        <taxon>Oxalobacteraceae</taxon>
        <taxon>Herbaspirillum</taxon>
    </lineage>
</organism>
<name>A0A7V8JSW4_9BURK</name>
<dbReference type="GO" id="GO:0016791">
    <property type="term" value="F:phosphatase activity"/>
    <property type="evidence" value="ECO:0007669"/>
    <property type="project" value="TreeGrafter"/>
</dbReference>
<accession>A0A7V8JSW4</accession>